<organism evidence="2 3">
    <name type="scientific">Nocardioides panaciterrulae</name>
    <dbReference type="NCBI Taxonomy" id="661492"/>
    <lineage>
        <taxon>Bacteria</taxon>
        <taxon>Bacillati</taxon>
        <taxon>Actinomycetota</taxon>
        <taxon>Actinomycetes</taxon>
        <taxon>Propionibacteriales</taxon>
        <taxon>Nocardioidaceae</taxon>
        <taxon>Nocardioides</taxon>
    </lineage>
</organism>
<accession>A0A7Y9E5X8</accession>
<dbReference type="AlphaFoldDB" id="A0A7Y9E5X8"/>
<dbReference type="GO" id="GO:0006355">
    <property type="term" value="P:regulation of DNA-templated transcription"/>
    <property type="evidence" value="ECO:0007669"/>
    <property type="project" value="TreeGrafter"/>
</dbReference>
<dbReference type="Pfam" id="PF03466">
    <property type="entry name" value="LysR_substrate"/>
    <property type="match status" value="1"/>
</dbReference>
<dbReference type="EMBL" id="JACCBG010000001">
    <property type="protein sequence ID" value="NYD41838.1"/>
    <property type="molecule type" value="Genomic_DNA"/>
</dbReference>
<gene>
    <name evidence="2" type="ORF">BJZ21_001921</name>
</gene>
<dbReference type="GO" id="GO:0005829">
    <property type="term" value="C:cytosol"/>
    <property type="evidence" value="ECO:0007669"/>
    <property type="project" value="TreeGrafter"/>
</dbReference>
<keyword evidence="3" id="KW-1185">Reference proteome</keyword>
<protein>
    <submittedName>
        <fullName evidence="2">DNA-binding transcriptional LysR family regulator</fullName>
    </submittedName>
</protein>
<evidence type="ECO:0000313" key="2">
    <source>
        <dbReference type="EMBL" id="NYD41838.1"/>
    </source>
</evidence>
<dbReference type="SUPFAM" id="SSF53850">
    <property type="entry name" value="Periplasmic binding protein-like II"/>
    <property type="match status" value="1"/>
</dbReference>
<dbReference type="InterPro" id="IPR050950">
    <property type="entry name" value="HTH-type_LysR_regulators"/>
</dbReference>
<evidence type="ECO:0000259" key="1">
    <source>
        <dbReference type="Pfam" id="PF03466"/>
    </source>
</evidence>
<keyword evidence="2" id="KW-0238">DNA-binding</keyword>
<comment type="caution">
    <text evidence="2">The sequence shown here is derived from an EMBL/GenBank/DDBJ whole genome shotgun (WGS) entry which is preliminary data.</text>
</comment>
<evidence type="ECO:0000313" key="3">
    <source>
        <dbReference type="Proteomes" id="UP000535511"/>
    </source>
</evidence>
<reference evidence="2 3" key="1">
    <citation type="submission" date="2020-07" db="EMBL/GenBank/DDBJ databases">
        <title>Sequencing the genomes of 1000 actinobacteria strains.</title>
        <authorList>
            <person name="Klenk H.-P."/>
        </authorList>
    </citation>
    <scope>NUCLEOTIDE SEQUENCE [LARGE SCALE GENOMIC DNA]</scope>
    <source>
        <strain evidence="2 3">DSM 21350</strain>
    </source>
</reference>
<dbReference type="InterPro" id="IPR005119">
    <property type="entry name" value="LysR_subst-bd"/>
</dbReference>
<feature type="domain" description="LysR substrate-binding" evidence="1">
    <location>
        <begin position="3"/>
        <end position="165"/>
    </location>
</feature>
<dbReference type="Gene3D" id="3.40.190.290">
    <property type="match status" value="1"/>
</dbReference>
<name>A0A7Y9E5X8_9ACTN</name>
<proteinExistence type="predicted"/>
<dbReference type="GO" id="GO:0003677">
    <property type="term" value="F:DNA binding"/>
    <property type="evidence" value="ECO:0007669"/>
    <property type="project" value="UniProtKB-KW"/>
</dbReference>
<dbReference type="Proteomes" id="UP000535511">
    <property type="component" value="Unassembled WGS sequence"/>
</dbReference>
<dbReference type="PANTHER" id="PTHR30419">
    <property type="entry name" value="HTH-TYPE TRANSCRIPTIONAL REGULATOR YBHD"/>
    <property type="match status" value="1"/>
</dbReference>
<sequence length="199" mass="21396">MTAYSGHLQEWLDLGDADLSLLYNLDSSPSLAVTPLVEEELWAVAPPGSGLTPEVPVKCRTVLEHPFVLPVSGHGLRSLIDQARATIDVQPRIVAEVNSLQLQKTLVQAGHGWSMLPAAGVRHDVESGILTGAPLRDPHITRQVVLGLQRSGRTPTPVEAVASEMVRVVRRLVLDGVWSGARLSSSLPGDRRANQDSDS</sequence>